<name>A0A1S8DK51_9GAMM</name>
<reference evidence="2 3" key="1">
    <citation type="submission" date="2017-01" db="EMBL/GenBank/DDBJ databases">
        <title>Draft genome sequence of Pseudomonas pachastrellae type strain CCUG 46540T from a deep sea.</title>
        <authorList>
            <person name="Gomila M."/>
            <person name="Mulet M."/>
            <person name="Lalucat J."/>
            <person name="Garcia-Valdes E."/>
        </authorList>
    </citation>
    <scope>NUCLEOTIDE SEQUENCE [LARGE SCALE GENOMIC DNA]</scope>
    <source>
        <strain evidence="2 3">CCUG 46540</strain>
    </source>
</reference>
<sequence length="224" mass="24584">MGDMIRQMAFAIAEAQVKLDESSIEVAEMMGGLRTVYDDEGNIAFDDSRIFFGHEYMTPSEADSLVALDPGYGEIVTAAKKHQTDNGQIRVPTRLSMLELGFTPVFYNFVDTIIEVKIAIKITRSSEYSRTSSNKTTKNSASKKGSGLFGKVFGGRDSNRSSVSTSQVDASYASKYSYSAEGSSLLRTKLSPVPPPPILEERIRAMMEEAEARRQPAPAPEDDD</sequence>
<dbReference type="GO" id="GO:0005840">
    <property type="term" value="C:ribosome"/>
    <property type="evidence" value="ECO:0007669"/>
    <property type="project" value="UniProtKB-KW"/>
</dbReference>
<comment type="caution">
    <text evidence="2">The sequence shown here is derived from an EMBL/GenBank/DDBJ whole genome shotgun (WGS) entry which is preliminary data.</text>
</comment>
<organism evidence="2 3">
    <name type="scientific">Halopseudomonas pachastrellae</name>
    <dbReference type="NCBI Taxonomy" id="254161"/>
    <lineage>
        <taxon>Bacteria</taxon>
        <taxon>Pseudomonadati</taxon>
        <taxon>Pseudomonadota</taxon>
        <taxon>Gammaproteobacteria</taxon>
        <taxon>Pseudomonadales</taxon>
        <taxon>Pseudomonadaceae</taxon>
        <taxon>Halopseudomonas</taxon>
    </lineage>
</organism>
<keyword evidence="2" id="KW-0687">Ribonucleoprotein</keyword>
<accession>A0A1S8DK51</accession>
<evidence type="ECO:0000313" key="3">
    <source>
        <dbReference type="Proteomes" id="UP000242847"/>
    </source>
</evidence>
<gene>
    <name evidence="2" type="ORF">BXT89_01300</name>
</gene>
<keyword evidence="2" id="KW-0808">Transferase</keyword>
<feature type="region of interest" description="Disordered" evidence="1">
    <location>
        <begin position="185"/>
        <end position="224"/>
    </location>
</feature>
<dbReference type="Proteomes" id="UP000242847">
    <property type="component" value="Unassembled WGS sequence"/>
</dbReference>
<evidence type="ECO:0000313" key="2">
    <source>
        <dbReference type="EMBL" id="ONM45714.1"/>
    </source>
</evidence>
<keyword evidence="3" id="KW-1185">Reference proteome</keyword>
<dbReference type="GO" id="GO:0016740">
    <property type="term" value="F:transferase activity"/>
    <property type="evidence" value="ECO:0007669"/>
    <property type="project" value="UniProtKB-KW"/>
</dbReference>
<dbReference type="OrthoDB" id="7594941at2"/>
<protein>
    <submittedName>
        <fullName evidence="2">Ribosomal protein S12 methylthiotransferase rimO</fullName>
    </submittedName>
</protein>
<evidence type="ECO:0000256" key="1">
    <source>
        <dbReference type="SAM" id="MobiDB-lite"/>
    </source>
</evidence>
<dbReference type="STRING" id="254161.SAMN05216256_108105"/>
<proteinExistence type="predicted"/>
<keyword evidence="2" id="KW-0689">Ribosomal protein</keyword>
<feature type="compositionally biased region" description="Basic and acidic residues" evidence="1">
    <location>
        <begin position="199"/>
        <end position="214"/>
    </location>
</feature>
<dbReference type="EMBL" id="MUBC01000002">
    <property type="protein sequence ID" value="ONM45714.1"/>
    <property type="molecule type" value="Genomic_DNA"/>
</dbReference>
<dbReference type="AlphaFoldDB" id="A0A1S8DK51"/>